<evidence type="ECO:0000313" key="2">
    <source>
        <dbReference type="EMBL" id="KAB1266412.1"/>
    </source>
</evidence>
<proteinExistence type="predicted"/>
<feature type="compositionally biased region" description="Low complexity" evidence="1">
    <location>
        <begin position="158"/>
        <end position="172"/>
    </location>
</feature>
<accession>A0A5N4D5Q3</accession>
<protein>
    <submittedName>
        <fullName evidence="2">Uncharacterized protein</fullName>
    </submittedName>
</protein>
<evidence type="ECO:0000256" key="1">
    <source>
        <dbReference type="SAM" id="MobiDB-lite"/>
    </source>
</evidence>
<feature type="region of interest" description="Disordered" evidence="1">
    <location>
        <begin position="145"/>
        <end position="196"/>
    </location>
</feature>
<evidence type="ECO:0000313" key="3">
    <source>
        <dbReference type="Proteomes" id="UP000299084"/>
    </source>
</evidence>
<name>A0A5N4D5Q3_CAMDR</name>
<gene>
    <name evidence="2" type="ORF">Cadr_000018623</name>
</gene>
<dbReference type="Proteomes" id="UP000299084">
    <property type="component" value="Unassembled WGS sequence"/>
</dbReference>
<dbReference type="EMBL" id="JWIN03000016">
    <property type="protein sequence ID" value="KAB1266412.1"/>
    <property type="molecule type" value="Genomic_DNA"/>
</dbReference>
<comment type="caution">
    <text evidence="2">The sequence shown here is derived from an EMBL/GenBank/DDBJ whole genome shotgun (WGS) entry which is preliminary data.</text>
</comment>
<organism evidence="2 3">
    <name type="scientific">Camelus dromedarius</name>
    <name type="common">Dromedary</name>
    <name type="synonym">Arabian camel</name>
    <dbReference type="NCBI Taxonomy" id="9838"/>
    <lineage>
        <taxon>Eukaryota</taxon>
        <taxon>Metazoa</taxon>
        <taxon>Chordata</taxon>
        <taxon>Craniata</taxon>
        <taxon>Vertebrata</taxon>
        <taxon>Euteleostomi</taxon>
        <taxon>Mammalia</taxon>
        <taxon>Eutheria</taxon>
        <taxon>Laurasiatheria</taxon>
        <taxon>Artiodactyla</taxon>
        <taxon>Tylopoda</taxon>
        <taxon>Camelidae</taxon>
        <taxon>Camelus</taxon>
    </lineage>
</organism>
<keyword evidence="3" id="KW-1185">Reference proteome</keyword>
<dbReference type="AlphaFoldDB" id="A0A5N4D5Q3"/>
<sequence>MAGHAGATWEEHPGSRLRQAHGELRESEDPLITLVRLVIWRGAHSLSPLSLLGCPWQGQGYFATAGQRGRCVSVLLPIDGPWMTVKILASHSASSDTPQEGRRGTLLPVRGVKVQDPHAVLTDTGCMCVGGSLLPGRGVSPSCPLGTGRGGRRGALLQPVQGGSPGSPTQPGFATEDLSKPISPARSPRMQRQDGECTLANCRQSFKARLIGQAKTEDAFQGGSLPDTESTCIWRGGRVADSRGLDWLPPPYPKAEAVC</sequence>
<reference evidence="2 3" key="1">
    <citation type="journal article" date="2019" name="Mol. Ecol. Resour.">
        <title>Improving Illumina assemblies with Hi-C and long reads: an example with the North African dromedary.</title>
        <authorList>
            <person name="Elbers J.P."/>
            <person name="Rogers M.F."/>
            <person name="Perelman P.L."/>
            <person name="Proskuryakova A.A."/>
            <person name="Serdyukova N.A."/>
            <person name="Johnson W.E."/>
            <person name="Horin P."/>
            <person name="Corander J."/>
            <person name="Murphy D."/>
            <person name="Burger P.A."/>
        </authorList>
    </citation>
    <scope>NUCLEOTIDE SEQUENCE [LARGE SCALE GENOMIC DNA]</scope>
    <source>
        <strain evidence="2">Drom800</strain>
        <tissue evidence="2">Blood</tissue>
    </source>
</reference>